<evidence type="ECO:0000313" key="5">
    <source>
        <dbReference type="Proteomes" id="UP001149074"/>
    </source>
</evidence>
<dbReference type="Proteomes" id="UP001149074">
    <property type="component" value="Unassembled WGS sequence"/>
</dbReference>
<dbReference type="GO" id="GO:0004557">
    <property type="term" value="F:alpha-galactosidase activity"/>
    <property type="evidence" value="ECO:0007669"/>
    <property type="project" value="UniProtKB-EC"/>
</dbReference>
<dbReference type="SUPFAM" id="SSF51445">
    <property type="entry name" value="(Trans)glycosidases"/>
    <property type="match status" value="1"/>
</dbReference>
<evidence type="ECO:0000313" key="4">
    <source>
        <dbReference type="EMBL" id="KAJ5111616.1"/>
    </source>
</evidence>
<dbReference type="EMBL" id="JAPQKI010000002">
    <property type="protein sequence ID" value="KAJ5111616.1"/>
    <property type="molecule type" value="Genomic_DNA"/>
</dbReference>
<comment type="caution">
    <text evidence="4">The sequence shown here is derived from an EMBL/GenBank/DDBJ whole genome shotgun (WGS) entry which is preliminary data.</text>
</comment>
<protein>
    <recommendedName>
        <fullName evidence="2">alpha-galactosidase</fullName>
        <ecNumber evidence="2">3.2.1.22</ecNumber>
    </recommendedName>
</protein>
<comment type="catalytic activity">
    <reaction evidence="1">
        <text>Hydrolysis of terminal, non-reducing alpha-D-galactose residues in alpha-D-galactosides, including galactose oligosaccharides, galactomannans and galactolipids.</text>
        <dbReference type="EC" id="3.2.1.22"/>
    </reaction>
</comment>
<dbReference type="InterPro" id="IPR017853">
    <property type="entry name" value="GH"/>
</dbReference>
<accession>A0A9W9KN39</accession>
<dbReference type="EC" id="3.2.1.22" evidence="2"/>
<dbReference type="Gene3D" id="3.20.20.70">
    <property type="entry name" value="Aldolase class I"/>
    <property type="match status" value="1"/>
</dbReference>
<reference evidence="4" key="2">
    <citation type="journal article" date="2023" name="IMA Fungus">
        <title>Comparative genomic study of the Penicillium genus elucidates a diverse pangenome and 15 lateral gene transfer events.</title>
        <authorList>
            <person name="Petersen C."/>
            <person name="Sorensen T."/>
            <person name="Nielsen M.R."/>
            <person name="Sondergaard T.E."/>
            <person name="Sorensen J.L."/>
            <person name="Fitzpatrick D.A."/>
            <person name="Frisvad J.C."/>
            <person name="Nielsen K.L."/>
        </authorList>
    </citation>
    <scope>NUCLEOTIDE SEQUENCE</scope>
    <source>
        <strain evidence="4">IBT 30761</strain>
    </source>
</reference>
<keyword evidence="5" id="KW-1185">Reference proteome</keyword>
<dbReference type="InterPro" id="IPR004352">
    <property type="entry name" value="GH114_TIM-barrel"/>
</dbReference>
<dbReference type="GeneID" id="81353624"/>
<gene>
    <name evidence="4" type="ORF">N7532_002151</name>
</gene>
<dbReference type="OrthoDB" id="2108802at2759"/>
<sequence length="302" mass="33420">MPIYQSTGNHWRRAAKTVVIFIIGLAAIALLATVAAPGGPAGRARRMNARAALEDDDASESTIWQPAPGLKWQIQLENAVDDTSVNAEVYDIDLFDNTADTIRSIRQQGAKVICYFSAGTYEDWRSDAEQFAEADMGNELDGWPGERWLNIRSASVHRIIESRLDMAHRKGCDGVDPDNIDAYNNENGLGLTEADAVDFIKYLAAQSHANGGDIIGSVIENVQWSVNEQCAQYDECDTYAAFTRVNKPVFHIEYSDELSNSDYKIKARMTNSEKSSVCDAPGTEKFSTVIKDLDLSAWVEYC</sequence>
<dbReference type="PANTHER" id="PTHR35273">
    <property type="entry name" value="ALPHA-1,4 POLYGALACTOSAMINIDASE, PUTATIVE (AFU_ORTHOLOGUE AFUA_3G07890)-RELATED"/>
    <property type="match status" value="1"/>
</dbReference>
<dbReference type="RefSeq" id="XP_056479686.1">
    <property type="nucleotide sequence ID" value="XM_056614645.1"/>
</dbReference>
<dbReference type="AlphaFoldDB" id="A0A9W9KN39"/>
<dbReference type="Pfam" id="PF03537">
    <property type="entry name" value="Glyco_hydro_114"/>
    <property type="match status" value="1"/>
</dbReference>
<dbReference type="PANTHER" id="PTHR35273:SF2">
    <property type="entry name" value="ALPHA-GALACTOSIDASE"/>
    <property type="match status" value="1"/>
</dbReference>
<dbReference type="InterPro" id="IPR013785">
    <property type="entry name" value="Aldolase_TIM"/>
</dbReference>
<evidence type="ECO:0000256" key="1">
    <source>
        <dbReference type="ARBA" id="ARBA00001255"/>
    </source>
</evidence>
<name>A0A9W9KN39_9EURO</name>
<evidence type="ECO:0000259" key="3">
    <source>
        <dbReference type="Pfam" id="PF03537"/>
    </source>
</evidence>
<proteinExistence type="predicted"/>
<organism evidence="4 5">
    <name type="scientific">Penicillium argentinense</name>
    <dbReference type="NCBI Taxonomy" id="1131581"/>
    <lineage>
        <taxon>Eukaryota</taxon>
        <taxon>Fungi</taxon>
        <taxon>Dikarya</taxon>
        <taxon>Ascomycota</taxon>
        <taxon>Pezizomycotina</taxon>
        <taxon>Eurotiomycetes</taxon>
        <taxon>Eurotiomycetidae</taxon>
        <taxon>Eurotiales</taxon>
        <taxon>Aspergillaceae</taxon>
        <taxon>Penicillium</taxon>
    </lineage>
</organism>
<evidence type="ECO:0000256" key="2">
    <source>
        <dbReference type="ARBA" id="ARBA00012755"/>
    </source>
</evidence>
<feature type="domain" description="Glycoside-hydrolase family GH114 TIM-barrel" evidence="3">
    <location>
        <begin position="71"/>
        <end position="297"/>
    </location>
</feature>
<reference evidence="4" key="1">
    <citation type="submission" date="2022-11" db="EMBL/GenBank/DDBJ databases">
        <authorList>
            <person name="Petersen C."/>
        </authorList>
    </citation>
    <scope>NUCLEOTIDE SEQUENCE</scope>
    <source>
        <strain evidence="4">IBT 30761</strain>
    </source>
</reference>